<evidence type="ECO:0000256" key="2">
    <source>
        <dbReference type="ARBA" id="ARBA00022679"/>
    </source>
</evidence>
<dbReference type="RefSeq" id="WP_013551463.1">
    <property type="nucleotide sequence ID" value="NC_014934.1"/>
</dbReference>
<dbReference type="eggNOG" id="COG0156">
    <property type="taxonomic scope" value="Bacteria"/>
</dbReference>
<dbReference type="Pfam" id="PF00155">
    <property type="entry name" value="Aminotran_1_2"/>
    <property type="match status" value="1"/>
</dbReference>
<dbReference type="InterPro" id="IPR015421">
    <property type="entry name" value="PyrdxlP-dep_Trfase_major"/>
</dbReference>
<comment type="cofactor">
    <cofactor evidence="1">
        <name>pyridoxal 5'-phosphate</name>
        <dbReference type="ChEBI" id="CHEBI:597326"/>
    </cofactor>
</comment>
<evidence type="ECO:0000256" key="1">
    <source>
        <dbReference type="ARBA" id="ARBA00001933"/>
    </source>
</evidence>
<dbReference type="EMBL" id="CP002453">
    <property type="protein sequence ID" value="ADV49992.1"/>
    <property type="molecule type" value="Genomic_DNA"/>
</dbReference>
<dbReference type="SUPFAM" id="SSF53383">
    <property type="entry name" value="PLP-dependent transferases"/>
    <property type="match status" value="1"/>
</dbReference>
<reference evidence="4 5" key="1">
    <citation type="journal article" date="2010" name="Stand. Genomic Sci.">
        <title>Complete genome sequence of Cellulophaga algicola type strain (IC166).</title>
        <authorList>
            <person name="Abt B."/>
            <person name="Lu M."/>
            <person name="Misra M."/>
            <person name="Han C."/>
            <person name="Nolan M."/>
            <person name="Lucas S."/>
            <person name="Hammon N."/>
            <person name="Deshpande S."/>
            <person name="Cheng J.F."/>
            <person name="Tapia R."/>
            <person name="Goodwin L."/>
            <person name="Pitluck S."/>
            <person name="Liolios K."/>
            <person name="Pagani I."/>
            <person name="Ivanova N."/>
            <person name="Mavromatis K."/>
            <person name="Ovchinikova G."/>
            <person name="Pati A."/>
            <person name="Chen A."/>
            <person name="Palaniappan K."/>
            <person name="Land M."/>
            <person name="Hauser L."/>
            <person name="Chang Y.J."/>
            <person name="Jeffries C.D."/>
            <person name="Detter J.C."/>
            <person name="Brambilla E."/>
            <person name="Rohde M."/>
            <person name="Tindall B.J."/>
            <person name="Goker M."/>
            <person name="Woyke T."/>
            <person name="Bristow J."/>
            <person name="Eisen J.A."/>
            <person name="Markowitz V."/>
            <person name="Hugenholtz P."/>
            <person name="Kyrpides N.C."/>
            <person name="Klenk H.P."/>
            <person name="Lapidus A."/>
        </authorList>
    </citation>
    <scope>NUCLEOTIDE SEQUENCE [LARGE SCALE GENOMIC DNA]</scope>
    <source>
        <strain evidence="5">DSM 14237 / IC166 / ACAM 630</strain>
    </source>
</reference>
<dbReference type="Gene3D" id="3.90.1150.10">
    <property type="entry name" value="Aspartate Aminotransferase, domain 1"/>
    <property type="match status" value="1"/>
</dbReference>
<dbReference type="InterPro" id="IPR050087">
    <property type="entry name" value="AON_synthase_class-II"/>
</dbReference>
<keyword evidence="5" id="KW-1185">Reference proteome</keyword>
<dbReference type="GO" id="GO:0008483">
    <property type="term" value="F:transaminase activity"/>
    <property type="evidence" value="ECO:0007669"/>
    <property type="project" value="UniProtKB-KW"/>
</dbReference>
<keyword evidence="2" id="KW-0808">Transferase</keyword>
<dbReference type="GO" id="GO:0030170">
    <property type="term" value="F:pyridoxal phosphate binding"/>
    <property type="evidence" value="ECO:0007669"/>
    <property type="project" value="InterPro"/>
</dbReference>
<feature type="domain" description="Aminotransferase class I/classII large" evidence="3">
    <location>
        <begin position="66"/>
        <end position="349"/>
    </location>
</feature>
<name>E6XBC8_CELAD</name>
<dbReference type="KEGG" id="cao:Celal_2708"/>
<dbReference type="Gene3D" id="3.40.640.10">
    <property type="entry name" value="Type I PLP-dependent aspartate aminotransferase-like (Major domain)"/>
    <property type="match status" value="1"/>
</dbReference>
<proteinExistence type="predicted"/>
<dbReference type="AlphaFoldDB" id="E6XBC8"/>
<gene>
    <name evidence="4" type="ordered locus">Celal_2708</name>
</gene>
<accession>E6XBC8</accession>
<organism evidence="4 5">
    <name type="scientific">Cellulophaga algicola (strain DSM 14237 / IC166 / ACAM 630)</name>
    <dbReference type="NCBI Taxonomy" id="688270"/>
    <lineage>
        <taxon>Bacteria</taxon>
        <taxon>Pseudomonadati</taxon>
        <taxon>Bacteroidota</taxon>
        <taxon>Flavobacteriia</taxon>
        <taxon>Flavobacteriales</taxon>
        <taxon>Flavobacteriaceae</taxon>
        <taxon>Cellulophaga</taxon>
    </lineage>
</organism>
<dbReference type="OrthoDB" id="846426at2"/>
<dbReference type="Proteomes" id="UP000008634">
    <property type="component" value="Chromosome"/>
</dbReference>
<dbReference type="InterPro" id="IPR015424">
    <property type="entry name" value="PyrdxlP-dep_Trfase"/>
</dbReference>
<dbReference type="InterPro" id="IPR004839">
    <property type="entry name" value="Aminotransferase_I/II_large"/>
</dbReference>
<protein>
    <submittedName>
        <fullName evidence="4">Aminotransferase class I and II</fullName>
    </submittedName>
</protein>
<dbReference type="STRING" id="688270.Celal_2708"/>
<dbReference type="PANTHER" id="PTHR13693">
    <property type="entry name" value="CLASS II AMINOTRANSFERASE/8-AMINO-7-OXONONANOATE SYNTHASE"/>
    <property type="match status" value="1"/>
</dbReference>
<keyword evidence="4" id="KW-0032">Aminotransferase</keyword>
<evidence type="ECO:0000259" key="3">
    <source>
        <dbReference type="Pfam" id="PF00155"/>
    </source>
</evidence>
<sequence length="354" mass="39582">MIKYIDSFPGKDLQVGSTNYLYFGGTAYLGLQTDVEFQNLYIDNIRKYGTNYGASRKSNIRINIYDQVEGYLAKLVGSEACLSLSSGYLAGQFIGQFLNKKEFKFFYTPNTHSALYVTNHEENKPTSYVTFSSLNIAIRDHLEKNKTNTPVVFLDSIDFSGANFPDYKGLQALPLEDVILVVDDSHGIGITGKNGGGVFRIIENLNPKELIVCCSLGKGFGVQGGAIFASSNRIKELTNTIFFGGASPASPANLASIYQSEALLNVKRVLLYQNVEYFRENIDRVSKFKFMLGHPAFTFSDEKLTAYLEEHHILVTSFRYPNENANLMSRIIISAAHTKEDINTLCEVINLYFK</sequence>
<evidence type="ECO:0000313" key="5">
    <source>
        <dbReference type="Proteomes" id="UP000008634"/>
    </source>
</evidence>
<dbReference type="HOGENOM" id="CLU_015846_11_2_10"/>
<dbReference type="InterPro" id="IPR015422">
    <property type="entry name" value="PyrdxlP-dep_Trfase_small"/>
</dbReference>
<evidence type="ECO:0000313" key="4">
    <source>
        <dbReference type="EMBL" id="ADV49992.1"/>
    </source>
</evidence>